<evidence type="ECO:0000313" key="5">
    <source>
        <dbReference type="Proteomes" id="UP001501231"/>
    </source>
</evidence>
<sequence length="200" mass="21317">MSTEMDLEPSPETVWSWRADWTEPLRHHPILVTLCVLVVETVLGLRVGLQPDLVAFAYLGIVGTALGFIDVHLRRLPDPLTLPSYPIVIGLLAAAAPFTGNGGGHFVTALIGSASLWAIFAVQWFFVPDALGLGDVKLSGVLGLYLGWLGADAWMLGVFAMFVIGGSYAVGLLVSRRAGRKESIPFGPFMLLGTLVGVCA</sequence>
<dbReference type="Gene3D" id="1.20.120.1220">
    <property type="match status" value="1"/>
</dbReference>
<dbReference type="PANTHER" id="PTHR30487">
    <property type="entry name" value="TYPE 4 PREPILIN-LIKE PROTEINS LEADER PEPTIDE-PROCESSING ENZYME"/>
    <property type="match status" value="1"/>
</dbReference>
<dbReference type="Pfam" id="PF01478">
    <property type="entry name" value="Peptidase_A24"/>
    <property type="match status" value="1"/>
</dbReference>
<accession>A0ABP5WAF6</accession>
<feature type="transmembrane region" description="Helical" evidence="2">
    <location>
        <begin position="80"/>
        <end position="99"/>
    </location>
</feature>
<dbReference type="PANTHER" id="PTHR30487:SF0">
    <property type="entry name" value="PREPILIN LEADER PEPTIDASE_N-METHYLTRANSFERASE-RELATED"/>
    <property type="match status" value="1"/>
</dbReference>
<proteinExistence type="inferred from homology"/>
<gene>
    <name evidence="4" type="ORF">GCM10010191_35610</name>
</gene>
<dbReference type="InterPro" id="IPR050882">
    <property type="entry name" value="Prepilin_peptidase/N-MTase"/>
</dbReference>
<evidence type="ECO:0000256" key="2">
    <source>
        <dbReference type="SAM" id="Phobius"/>
    </source>
</evidence>
<feature type="transmembrane region" description="Helical" evidence="2">
    <location>
        <begin position="30"/>
        <end position="49"/>
    </location>
</feature>
<evidence type="ECO:0000256" key="1">
    <source>
        <dbReference type="ARBA" id="ARBA00005801"/>
    </source>
</evidence>
<feature type="domain" description="Prepilin type IV endopeptidase peptidase" evidence="3">
    <location>
        <begin position="60"/>
        <end position="170"/>
    </location>
</feature>
<dbReference type="Proteomes" id="UP001501231">
    <property type="component" value="Unassembled WGS sequence"/>
</dbReference>
<feature type="transmembrane region" description="Helical" evidence="2">
    <location>
        <begin position="106"/>
        <end position="126"/>
    </location>
</feature>
<reference evidence="5" key="1">
    <citation type="journal article" date="2019" name="Int. J. Syst. Evol. Microbiol.">
        <title>The Global Catalogue of Microorganisms (GCM) 10K type strain sequencing project: providing services to taxonomists for standard genome sequencing and annotation.</title>
        <authorList>
            <consortium name="The Broad Institute Genomics Platform"/>
            <consortium name="The Broad Institute Genome Sequencing Center for Infectious Disease"/>
            <person name="Wu L."/>
            <person name="Ma J."/>
        </authorList>
    </citation>
    <scope>NUCLEOTIDE SEQUENCE [LARGE SCALE GENOMIC DNA]</scope>
    <source>
        <strain evidence="5">JCM 3325</strain>
    </source>
</reference>
<keyword evidence="5" id="KW-1185">Reference proteome</keyword>
<keyword evidence="2" id="KW-1133">Transmembrane helix</keyword>
<keyword evidence="2" id="KW-0472">Membrane</keyword>
<feature type="transmembrane region" description="Helical" evidence="2">
    <location>
        <begin position="56"/>
        <end position="74"/>
    </location>
</feature>
<dbReference type="InterPro" id="IPR000045">
    <property type="entry name" value="Prepilin_IV_endopep_pep"/>
</dbReference>
<comment type="similarity">
    <text evidence="1">Belongs to the peptidase A24 family.</text>
</comment>
<name>A0ABP5WAF6_9ACTN</name>
<organism evidence="4 5">
    <name type="scientific">Actinomadura vinacea</name>
    <dbReference type="NCBI Taxonomy" id="115336"/>
    <lineage>
        <taxon>Bacteria</taxon>
        <taxon>Bacillati</taxon>
        <taxon>Actinomycetota</taxon>
        <taxon>Actinomycetes</taxon>
        <taxon>Streptosporangiales</taxon>
        <taxon>Thermomonosporaceae</taxon>
        <taxon>Actinomadura</taxon>
    </lineage>
</organism>
<evidence type="ECO:0000259" key="3">
    <source>
        <dbReference type="Pfam" id="PF01478"/>
    </source>
</evidence>
<dbReference type="RefSeq" id="WP_344590091.1">
    <property type="nucleotide sequence ID" value="NZ_BAAARW010000012.1"/>
</dbReference>
<dbReference type="EMBL" id="BAAARW010000012">
    <property type="protein sequence ID" value="GAA2421108.1"/>
    <property type="molecule type" value="Genomic_DNA"/>
</dbReference>
<comment type="caution">
    <text evidence="4">The sequence shown here is derived from an EMBL/GenBank/DDBJ whole genome shotgun (WGS) entry which is preliminary data.</text>
</comment>
<protein>
    <recommendedName>
        <fullName evidence="3">Prepilin type IV endopeptidase peptidase domain-containing protein</fullName>
    </recommendedName>
</protein>
<evidence type="ECO:0000313" key="4">
    <source>
        <dbReference type="EMBL" id="GAA2421108.1"/>
    </source>
</evidence>
<feature type="transmembrane region" description="Helical" evidence="2">
    <location>
        <begin position="146"/>
        <end position="174"/>
    </location>
</feature>
<keyword evidence="2" id="KW-0812">Transmembrane</keyword>